<dbReference type="Gene3D" id="3.40.630.30">
    <property type="match status" value="1"/>
</dbReference>
<name>A0A4R7ZEG8_9ACTN</name>
<dbReference type="Proteomes" id="UP000295447">
    <property type="component" value="Unassembled WGS sequence"/>
</dbReference>
<evidence type="ECO:0000313" key="3">
    <source>
        <dbReference type="Proteomes" id="UP000295447"/>
    </source>
</evidence>
<reference evidence="2 3" key="1">
    <citation type="submission" date="2019-03" db="EMBL/GenBank/DDBJ databases">
        <title>Genomic Encyclopedia of Type Strains, Phase III (KMG-III): the genomes of soil and plant-associated and newly described type strains.</title>
        <authorList>
            <person name="Whitman W."/>
        </authorList>
    </citation>
    <scope>NUCLEOTIDE SEQUENCE [LARGE SCALE GENOMIC DNA]</scope>
    <source>
        <strain evidence="2 3">VKM Ac-2570</strain>
    </source>
</reference>
<comment type="caution">
    <text evidence="2">The sequence shown here is derived from an EMBL/GenBank/DDBJ whole genome shotgun (WGS) entry which is preliminary data.</text>
</comment>
<proteinExistence type="predicted"/>
<dbReference type="CDD" id="cd04301">
    <property type="entry name" value="NAT_SF"/>
    <property type="match status" value="1"/>
</dbReference>
<feature type="domain" description="N-acetyltransferase" evidence="1">
    <location>
        <begin position="115"/>
        <end position="274"/>
    </location>
</feature>
<dbReference type="Pfam" id="PF00583">
    <property type="entry name" value="Acetyltransf_1"/>
    <property type="match status" value="1"/>
</dbReference>
<protein>
    <submittedName>
        <fullName evidence="2">FR47-like protein</fullName>
    </submittedName>
</protein>
<dbReference type="InterPro" id="IPR016181">
    <property type="entry name" value="Acyl_CoA_acyltransferase"/>
</dbReference>
<dbReference type="PROSITE" id="PS51186">
    <property type="entry name" value="GNAT"/>
    <property type="match status" value="1"/>
</dbReference>
<evidence type="ECO:0000259" key="1">
    <source>
        <dbReference type="PROSITE" id="PS51186"/>
    </source>
</evidence>
<dbReference type="GO" id="GO:0016747">
    <property type="term" value="F:acyltransferase activity, transferring groups other than amino-acyl groups"/>
    <property type="evidence" value="ECO:0007669"/>
    <property type="project" value="InterPro"/>
</dbReference>
<dbReference type="AlphaFoldDB" id="A0A4R7ZEG8"/>
<dbReference type="InterPro" id="IPR000182">
    <property type="entry name" value="GNAT_dom"/>
</dbReference>
<sequence>MLVFGPVRVIHCVAMITRVDTYLHSVPLSGAVAEQVGPFTLFRSTITWPYYARPVPGSEATITADDIELVRARCAELEIPLSFEWVVETCPSLGAAAAAAGLSVVEHPLLVLERDDFRPATADARLEILPTEDDVIRQARAAVNLAFGEGGTAVGTAGPAERDANAPAVADGLVATLRDRMLQGVSVAAGAFIDDGIVASGNHQPVDSTTEIVGVGTLPSMRRRGLGAAVTSTLVEHAFDHGVDLVLLSAESPAVAAVYERIGFHQIGHAGAAE</sequence>
<evidence type="ECO:0000313" key="2">
    <source>
        <dbReference type="EMBL" id="TDW15969.1"/>
    </source>
</evidence>
<accession>A0A4R7ZEG8</accession>
<keyword evidence="3" id="KW-1185">Reference proteome</keyword>
<dbReference type="EMBL" id="SODF01000003">
    <property type="protein sequence ID" value="TDW15969.1"/>
    <property type="molecule type" value="Genomic_DNA"/>
</dbReference>
<organism evidence="2 3">
    <name type="scientific">Kribbella kalugense</name>
    <dbReference type="NCBI Taxonomy" id="2512221"/>
    <lineage>
        <taxon>Bacteria</taxon>
        <taxon>Bacillati</taxon>
        <taxon>Actinomycetota</taxon>
        <taxon>Actinomycetes</taxon>
        <taxon>Propionibacteriales</taxon>
        <taxon>Kribbellaceae</taxon>
        <taxon>Kribbella</taxon>
    </lineage>
</organism>
<dbReference type="SUPFAM" id="SSF55729">
    <property type="entry name" value="Acyl-CoA N-acyltransferases (Nat)"/>
    <property type="match status" value="1"/>
</dbReference>
<gene>
    <name evidence="2" type="ORF">EV650_7463</name>
</gene>